<evidence type="ECO:0000313" key="3">
    <source>
        <dbReference type="EMBL" id="ODS33217.1"/>
    </source>
</evidence>
<evidence type="ECO:0000259" key="2">
    <source>
        <dbReference type="Pfam" id="PF11984"/>
    </source>
</evidence>
<name>A0A1E3XC53_9BACT</name>
<comment type="caution">
    <text evidence="3">The sequence shown here is derived from an EMBL/GenBank/DDBJ whole genome shotgun (WGS) entry which is preliminary data.</text>
</comment>
<feature type="domain" description="Methanolan biosynthesis EpsI" evidence="2">
    <location>
        <begin position="7"/>
        <end position="206"/>
    </location>
</feature>
<gene>
    <name evidence="3" type="ORF">SCARUB_01608</name>
</gene>
<dbReference type="EMBL" id="MAYW01000034">
    <property type="protein sequence ID" value="ODS33217.1"/>
    <property type="molecule type" value="Genomic_DNA"/>
</dbReference>
<protein>
    <recommendedName>
        <fullName evidence="2">Methanolan biosynthesis EpsI domain-containing protein</fullName>
    </recommendedName>
</protein>
<keyword evidence="1" id="KW-0812">Transmembrane</keyword>
<feature type="transmembrane region" description="Helical" evidence="1">
    <location>
        <begin position="6"/>
        <end position="23"/>
    </location>
</feature>
<evidence type="ECO:0000256" key="1">
    <source>
        <dbReference type="SAM" id="Phobius"/>
    </source>
</evidence>
<sequence>MSKRYLTIIGILFIVTIITFLLSKNAPSHQKSLYAKQLPVFIHGWIGKDIEVDDKTLKILETDDVLIREYKKEETPPVQLCIVYASNNRKVAHPQEICYKGGGWSLEEKKPVVLSTRADVFPEFKAIKLILEKGNQRQLVLYWYKCNKEYTSNYYKQQINIVKSGIITGKSTSGLIRISTPIINKDEDVAMKRTQIFTLNILPLITKHLP</sequence>
<evidence type="ECO:0000313" key="4">
    <source>
        <dbReference type="Proteomes" id="UP000094056"/>
    </source>
</evidence>
<reference evidence="3 4" key="1">
    <citation type="submission" date="2016-07" db="EMBL/GenBank/DDBJ databases">
        <title>Draft genome of Scalindua rubra, obtained from a brine-seawater interface in the Red Sea, sheds light on salt adaptation in anammox bacteria.</title>
        <authorList>
            <person name="Speth D.R."/>
            <person name="Lagkouvardos I."/>
            <person name="Wang Y."/>
            <person name="Qian P.-Y."/>
            <person name="Dutilh B.E."/>
            <person name="Jetten M.S."/>
        </authorList>
    </citation>
    <scope>NUCLEOTIDE SEQUENCE [LARGE SCALE GENOMIC DNA]</scope>
    <source>
        <strain evidence="3">BSI-1</strain>
    </source>
</reference>
<keyword evidence="1" id="KW-0472">Membrane</keyword>
<dbReference type="InterPro" id="IPR014263">
    <property type="entry name" value="Methanolan_biosynth_EpsI"/>
</dbReference>
<keyword evidence="1" id="KW-1133">Transmembrane helix</keyword>
<accession>A0A1E3XC53</accession>
<organism evidence="3 4">
    <name type="scientific">Candidatus Scalindua rubra</name>
    <dbReference type="NCBI Taxonomy" id="1872076"/>
    <lineage>
        <taxon>Bacteria</taxon>
        <taxon>Pseudomonadati</taxon>
        <taxon>Planctomycetota</taxon>
        <taxon>Candidatus Brocadiia</taxon>
        <taxon>Candidatus Brocadiales</taxon>
        <taxon>Candidatus Scalinduaceae</taxon>
        <taxon>Candidatus Scalindua</taxon>
    </lineage>
</organism>
<dbReference type="AlphaFoldDB" id="A0A1E3XC53"/>
<dbReference type="NCBIfam" id="TIGR02914">
    <property type="entry name" value="EpsI_fam"/>
    <property type="match status" value="1"/>
</dbReference>
<dbReference type="Proteomes" id="UP000094056">
    <property type="component" value="Unassembled WGS sequence"/>
</dbReference>
<proteinExistence type="predicted"/>
<dbReference type="Pfam" id="PF11984">
    <property type="entry name" value="DUF3485"/>
    <property type="match status" value="1"/>
</dbReference>